<evidence type="ECO:0000313" key="1">
    <source>
        <dbReference type="EMBL" id="QLL75054.1"/>
    </source>
</evidence>
<gene>
    <name evidence="1" type="ORF">GTO85_07220</name>
</gene>
<reference evidence="1 2" key="1">
    <citation type="submission" date="2020-01" db="EMBL/GenBank/DDBJ databases">
        <title>Complete and circular genome sequences of six lactobacillus isolates from horses.</title>
        <authorList>
            <person name="Hassan H.M."/>
        </authorList>
    </citation>
    <scope>NUCLEOTIDE SEQUENCE [LARGE SCALE GENOMIC DNA]</scope>
    <source>
        <strain evidence="1 2">1D</strain>
    </source>
</reference>
<sequence>MFELFYDLVFVYAISRITAMIHHPVNGSIPLVTFLQFYWL</sequence>
<dbReference type="Proteomes" id="UP000510660">
    <property type="component" value="Chromosome"/>
</dbReference>
<dbReference type="EMBL" id="CP047415">
    <property type="protein sequence ID" value="QLL75054.1"/>
    <property type="molecule type" value="Genomic_DNA"/>
</dbReference>
<protein>
    <recommendedName>
        <fullName evidence="3">Low temperature requirement protein A</fullName>
    </recommendedName>
</protein>
<name>A0A7H9EBI7_9LACO</name>
<dbReference type="AlphaFoldDB" id="A0A7H9EBI7"/>
<organism evidence="1 2">
    <name type="scientific">Lactobacillus crispatus</name>
    <dbReference type="NCBI Taxonomy" id="47770"/>
    <lineage>
        <taxon>Bacteria</taxon>
        <taxon>Bacillati</taxon>
        <taxon>Bacillota</taxon>
        <taxon>Bacilli</taxon>
        <taxon>Lactobacillales</taxon>
        <taxon>Lactobacillaceae</taxon>
        <taxon>Lactobacillus</taxon>
    </lineage>
</organism>
<evidence type="ECO:0000313" key="2">
    <source>
        <dbReference type="Proteomes" id="UP000510660"/>
    </source>
</evidence>
<evidence type="ECO:0008006" key="3">
    <source>
        <dbReference type="Google" id="ProtNLM"/>
    </source>
</evidence>
<proteinExistence type="predicted"/>
<accession>A0A7H9EBI7</accession>